<accession>A0AAE9ZGM9</accession>
<keyword evidence="2" id="KW-0472">Membrane</keyword>
<reference evidence="3" key="1">
    <citation type="submission" date="2023-02" db="EMBL/GenBank/DDBJ databases">
        <title>Genome sequence of Hyphococcus flavus.</title>
        <authorList>
            <person name="Rong J.-C."/>
            <person name="Zhao Q."/>
            <person name="Yi M."/>
            <person name="Wu J.-Y."/>
        </authorList>
    </citation>
    <scope>NUCLEOTIDE SEQUENCE</scope>
    <source>
        <strain evidence="3">MCCC 1K03223</strain>
    </source>
</reference>
<keyword evidence="2" id="KW-0812">Transmembrane</keyword>
<feature type="region of interest" description="Disordered" evidence="1">
    <location>
        <begin position="191"/>
        <end position="220"/>
    </location>
</feature>
<evidence type="ECO:0000313" key="4">
    <source>
        <dbReference type="Proteomes" id="UP001214043"/>
    </source>
</evidence>
<organism evidence="3 4">
    <name type="scientific">Hyphococcus flavus</name>
    <dbReference type="NCBI Taxonomy" id="1866326"/>
    <lineage>
        <taxon>Bacteria</taxon>
        <taxon>Pseudomonadati</taxon>
        <taxon>Pseudomonadota</taxon>
        <taxon>Alphaproteobacteria</taxon>
        <taxon>Parvularculales</taxon>
        <taxon>Parvularculaceae</taxon>
        <taxon>Hyphococcus</taxon>
    </lineage>
</organism>
<feature type="transmembrane region" description="Helical" evidence="2">
    <location>
        <begin position="225"/>
        <end position="246"/>
    </location>
</feature>
<feature type="transmembrane region" description="Helical" evidence="2">
    <location>
        <begin position="12"/>
        <end position="32"/>
    </location>
</feature>
<gene>
    <name evidence="3" type="ORF">PUV54_05540</name>
</gene>
<dbReference type="EMBL" id="CP118166">
    <property type="protein sequence ID" value="WDI32658.1"/>
    <property type="molecule type" value="Genomic_DNA"/>
</dbReference>
<feature type="compositionally biased region" description="Gly residues" evidence="1">
    <location>
        <begin position="191"/>
        <end position="204"/>
    </location>
</feature>
<dbReference type="KEGG" id="hfl:PUV54_05540"/>
<keyword evidence="2" id="KW-1133">Transmembrane helix</keyword>
<keyword evidence="4" id="KW-1185">Reference proteome</keyword>
<dbReference type="RefSeq" id="WP_274494596.1">
    <property type="nucleotide sequence ID" value="NZ_CP118166.1"/>
</dbReference>
<sequence>MTVARLKKRGIIALIVYFLLITAVAVPVAFFAGKAEGQTKSDHIALLSQNDPDLRAQYAALYRARRAGAGCGGETDPDTERRAVWEIICHPQTEGAGRGGVAAQHGPRNQQHASTAAPVRRHRTALDDAVINTLAGGSVSNGRDSTGGGGSPLSLALAPGVSGAPIGGPDYGGHTMSTNFGSPGLGSGGFGGLAGGPNAPGGLPGNIIPGLQVTPLDPTQPPETVVTPIPGALPLLLTGLAGLFAASRRKR</sequence>
<dbReference type="Proteomes" id="UP001214043">
    <property type="component" value="Chromosome"/>
</dbReference>
<name>A0AAE9ZGM9_9PROT</name>
<feature type="region of interest" description="Disordered" evidence="1">
    <location>
        <begin position="135"/>
        <end position="154"/>
    </location>
</feature>
<protein>
    <submittedName>
        <fullName evidence="3">Uncharacterized protein</fullName>
    </submittedName>
</protein>
<dbReference type="AlphaFoldDB" id="A0AAE9ZGM9"/>
<evidence type="ECO:0000256" key="1">
    <source>
        <dbReference type="SAM" id="MobiDB-lite"/>
    </source>
</evidence>
<proteinExistence type="predicted"/>
<evidence type="ECO:0000313" key="3">
    <source>
        <dbReference type="EMBL" id="WDI32658.1"/>
    </source>
</evidence>
<evidence type="ECO:0000256" key="2">
    <source>
        <dbReference type="SAM" id="Phobius"/>
    </source>
</evidence>